<dbReference type="EMBL" id="JAMTCP010000027">
    <property type="protein sequence ID" value="MCP2260481.1"/>
    <property type="molecule type" value="Genomic_DNA"/>
</dbReference>
<evidence type="ECO:0000313" key="3">
    <source>
        <dbReference type="Proteomes" id="UP001205311"/>
    </source>
</evidence>
<sequence length="136" mass="14336">MNEDLDRHVRDAVDRAAERVAATQRRVADRLAGTTPVTGRATSADGAVTVVVAPGGMLRSVEISPSALGMGPEALAREVVELAGKATRNAAARMHASLRGVLDQAGVRGLEELGLRPGEDDDPDDDDVDTMLRRVL</sequence>
<evidence type="ECO:0000256" key="1">
    <source>
        <dbReference type="SAM" id="MobiDB-lite"/>
    </source>
</evidence>
<dbReference type="Gene3D" id="3.30.1310.10">
    <property type="entry name" value="Nucleoid-associated protein YbaB-like domain"/>
    <property type="match status" value="1"/>
</dbReference>
<dbReference type="InterPro" id="IPR004401">
    <property type="entry name" value="YbaB/EbfC"/>
</dbReference>
<feature type="region of interest" description="Disordered" evidence="1">
    <location>
        <begin position="112"/>
        <end position="136"/>
    </location>
</feature>
<evidence type="ECO:0000313" key="2">
    <source>
        <dbReference type="EMBL" id="MCP2260481.1"/>
    </source>
</evidence>
<accession>A0ABT1HY89</accession>
<dbReference type="SUPFAM" id="SSF82607">
    <property type="entry name" value="YbaB-like"/>
    <property type="match status" value="1"/>
</dbReference>
<dbReference type="GO" id="GO:0003677">
    <property type="term" value="F:DNA binding"/>
    <property type="evidence" value="ECO:0007669"/>
    <property type="project" value="UniProtKB-KW"/>
</dbReference>
<proteinExistence type="predicted"/>
<organism evidence="2 3">
    <name type="scientific">Streptoalloteichus tenebrarius (strain ATCC 17920 / DSM 40477 / JCM 4838 / CBS 697.72 / NBRC 16177 / NCIMB 11028 / NRRL B-12390 / A12253. 1 / ISP 5477)</name>
    <name type="common">Streptomyces tenebrarius</name>
    <dbReference type="NCBI Taxonomy" id="1933"/>
    <lineage>
        <taxon>Bacteria</taxon>
        <taxon>Bacillati</taxon>
        <taxon>Actinomycetota</taxon>
        <taxon>Actinomycetes</taxon>
        <taxon>Pseudonocardiales</taxon>
        <taxon>Pseudonocardiaceae</taxon>
        <taxon>Streptoalloteichus</taxon>
    </lineage>
</organism>
<comment type="caution">
    <text evidence="2">The sequence shown here is derived from an EMBL/GenBank/DDBJ whole genome shotgun (WGS) entry which is preliminary data.</text>
</comment>
<reference evidence="2 3" key="1">
    <citation type="submission" date="2022-06" db="EMBL/GenBank/DDBJ databases">
        <title>Genomic Encyclopedia of Archaeal and Bacterial Type Strains, Phase II (KMG-II): from individual species to whole genera.</title>
        <authorList>
            <person name="Goeker M."/>
        </authorList>
    </citation>
    <scope>NUCLEOTIDE SEQUENCE [LARGE SCALE GENOMIC DNA]</scope>
    <source>
        <strain evidence="2 3">DSM 40477</strain>
    </source>
</reference>
<protein>
    <submittedName>
        <fullName evidence="2">YbaB/EbfC DNA-binding family protein</fullName>
    </submittedName>
</protein>
<dbReference type="Pfam" id="PF02575">
    <property type="entry name" value="YbaB_DNA_bd"/>
    <property type="match status" value="1"/>
</dbReference>
<name>A0ABT1HY89_STRSD</name>
<keyword evidence="3" id="KW-1185">Reference proteome</keyword>
<dbReference type="Proteomes" id="UP001205311">
    <property type="component" value="Unassembled WGS sequence"/>
</dbReference>
<keyword evidence="2" id="KW-0238">DNA-binding</keyword>
<feature type="compositionally biased region" description="Acidic residues" evidence="1">
    <location>
        <begin position="119"/>
        <end position="129"/>
    </location>
</feature>
<dbReference type="RefSeq" id="WP_253671329.1">
    <property type="nucleotide sequence ID" value="NZ_JAMTCP010000027.1"/>
</dbReference>
<dbReference type="InterPro" id="IPR036894">
    <property type="entry name" value="YbaB-like_sf"/>
</dbReference>
<gene>
    <name evidence="2" type="ORF">LX15_004199</name>
</gene>